<dbReference type="PROSITE" id="PS51257">
    <property type="entry name" value="PROKAR_LIPOPROTEIN"/>
    <property type="match status" value="1"/>
</dbReference>
<gene>
    <name evidence="2" type="ORF">Vafri_11722</name>
</gene>
<keyword evidence="3" id="KW-1185">Reference proteome</keyword>
<protein>
    <recommendedName>
        <fullName evidence="4">Alkaline phosphatase</fullName>
    </recommendedName>
</protein>
<dbReference type="PANTHER" id="PTHR35399:SF2">
    <property type="entry name" value="DUF839 DOMAIN-CONTAINING PROTEIN"/>
    <property type="match status" value="1"/>
</dbReference>
<evidence type="ECO:0000256" key="1">
    <source>
        <dbReference type="SAM" id="SignalP"/>
    </source>
</evidence>
<accession>A0A8J4B8I4</accession>
<comment type="caution">
    <text evidence="2">The sequence shown here is derived from an EMBL/GenBank/DDBJ whole genome shotgun (WGS) entry which is preliminary data.</text>
</comment>
<dbReference type="InterPro" id="IPR008557">
    <property type="entry name" value="PhoX"/>
</dbReference>
<proteinExistence type="predicted"/>
<dbReference type="PANTHER" id="PTHR35399">
    <property type="entry name" value="SLR8030 PROTEIN"/>
    <property type="match status" value="1"/>
</dbReference>
<evidence type="ECO:0000313" key="3">
    <source>
        <dbReference type="Proteomes" id="UP000747399"/>
    </source>
</evidence>
<dbReference type="AlphaFoldDB" id="A0A8J4B8I4"/>
<name>A0A8J4B8I4_9CHLO</name>
<evidence type="ECO:0008006" key="4">
    <source>
        <dbReference type="Google" id="ProtNLM"/>
    </source>
</evidence>
<dbReference type="EMBL" id="BNCO01000024">
    <property type="protein sequence ID" value="GIL56343.1"/>
    <property type="molecule type" value="Genomic_DNA"/>
</dbReference>
<organism evidence="2 3">
    <name type="scientific">Volvox africanus</name>
    <dbReference type="NCBI Taxonomy" id="51714"/>
    <lineage>
        <taxon>Eukaryota</taxon>
        <taxon>Viridiplantae</taxon>
        <taxon>Chlorophyta</taxon>
        <taxon>core chlorophytes</taxon>
        <taxon>Chlorophyceae</taxon>
        <taxon>CS clade</taxon>
        <taxon>Chlamydomonadales</taxon>
        <taxon>Volvocaceae</taxon>
        <taxon>Volvox</taxon>
    </lineage>
</organism>
<evidence type="ECO:0000313" key="2">
    <source>
        <dbReference type="EMBL" id="GIL56343.1"/>
    </source>
</evidence>
<feature type="chain" id="PRO_5035269840" description="Alkaline phosphatase" evidence="1">
    <location>
        <begin position="26"/>
        <end position="1045"/>
    </location>
</feature>
<reference evidence="2" key="1">
    <citation type="journal article" date="2021" name="Proc. Natl. Acad. Sci. U.S.A.">
        <title>Three genomes in the algal genus Volvox reveal the fate of a haploid sex-determining region after a transition to homothallism.</title>
        <authorList>
            <person name="Yamamoto K."/>
            <person name="Hamaji T."/>
            <person name="Kawai-Toyooka H."/>
            <person name="Matsuzaki R."/>
            <person name="Takahashi F."/>
            <person name="Nishimura Y."/>
            <person name="Kawachi M."/>
            <person name="Noguchi H."/>
            <person name="Minakuchi Y."/>
            <person name="Umen J.G."/>
            <person name="Toyoda A."/>
            <person name="Nozaki H."/>
        </authorList>
    </citation>
    <scope>NUCLEOTIDE SEQUENCE</scope>
    <source>
        <strain evidence="2">NIES-3780</strain>
    </source>
</reference>
<dbReference type="Proteomes" id="UP000747399">
    <property type="component" value="Unassembled WGS sequence"/>
</dbReference>
<sequence>MRMQQNTSVVLTLALAIAIAACVKADLYFPNIPPAASEPEKHSVMSVRHVIVGRGVALKPNAAARANKMTGGFQLLTRTGAPGGPGQVVDIGGNAVMAYGPGYVKGATPQDGSVNPDSTTLLPRAGDPTKADLFVHFESPLPASVYHLELDVGVDGQFSVRSQKPVDFSAWGGVWTPCAGSTSPWGTHLGSEEYEPDARAFYSSNSPQSRIRDHARYFGLYPGDFNSSTAFMEAVRQVMSPYMYGFVTEVSYDAATGAPKARKWYSLGRAAVEAGLVMPDKKTVYITDDGRNVGFFKFIADKPGDLSRGRLFAAKFTQLSAANGGNFTVTWVALGRTDQDVIAAAIPGLQFADIFDYAAPVGGSCAAAGADFRAVKHSYGEECLRLRPGAEMLAAALETRRFAAYLGATTEWSKWEGITLDTRRRKLYTSITDINEGCLAEPTRFGGQDDIRLPPNRCGCVYTLDLDSSYNATQMYALTCGVPDLGITPGLVFNYTCHVDRIASPDNVAYHRGLDLLLIAEDTDHHENNFLWAYDVASGDMTRVMSAPINGEVTATAFFELPNGFTYIWNNIQHPFEGVPDSLANSDDAAGKGGYIGYFGPFRLGQGEALGLQGIPAPVSTASKLTLTSSPKAVIGTYVPTSYNILARSGQRFGDVVWGQNLDANLQPVAEITSSWQLLRNKSEVSKSPDFSSLTTVCDKTFYTTHFEYANPAAMYTQVLSQDPRSGRLSATSEAAFVDWSAWGGLFTPCAGSITPWGTRLLGEEYEPDARALAYAQRLEEIGGGPTAAQFTYEGGNTIKLARMFDLYYGEMNLSEFKAAVKPYLYGYVSETKIQYDKSAIVQRHYTLGRVSSELALVMPDKRTVYITDDGTNVGFFKFVADHPGDLNVGNLYAAKATQVSGSGGGTFRLTWIWLAHGNQDLLMLAAGAVQFTDIFDSELPASNGSCPTPGFRAINAGGRGCECLRLRPGSETFAAFFETRRFAAYLGATTEWSKWEGITLDTRRRKLYTSLSDVRLGMEDYKDRGATSGKYDMCGNNDIRLEII</sequence>
<feature type="signal peptide" evidence="1">
    <location>
        <begin position="1"/>
        <end position="25"/>
    </location>
</feature>
<dbReference type="Pfam" id="PF05787">
    <property type="entry name" value="PhoX"/>
    <property type="match status" value="2"/>
</dbReference>
<keyword evidence="1" id="KW-0732">Signal</keyword>